<protein>
    <submittedName>
        <fullName evidence="3">Prepilin-type N-terminal cleavage/methylation domain-containing protein</fullName>
    </submittedName>
</protein>
<keyword evidence="2" id="KW-0178">Competence</keyword>
<reference evidence="4" key="1">
    <citation type="journal article" date="2022" name="G3 (Bethesda)">
        <title>Unveiling the complete genome sequence of Alicyclobacillus acidoterrestris DSM 3922T, a taint-producing strain.</title>
        <authorList>
            <person name="Leonardo I.C."/>
            <person name="Barreto Crespo M.T."/>
            <person name="Gaspar F.B."/>
        </authorList>
    </citation>
    <scope>NUCLEOTIDE SEQUENCE [LARGE SCALE GENOMIC DNA]</scope>
    <source>
        <strain evidence="4">DSM 3922</strain>
    </source>
</reference>
<organism evidence="3 4">
    <name type="scientific">Alicyclobacillus acidoterrestris (strain ATCC 49025 / DSM 3922 / CIP 106132 / NCIMB 13137 / GD3B)</name>
    <dbReference type="NCBI Taxonomy" id="1356854"/>
    <lineage>
        <taxon>Bacteria</taxon>
        <taxon>Bacillati</taxon>
        <taxon>Bacillota</taxon>
        <taxon>Bacilli</taxon>
        <taxon>Bacillales</taxon>
        <taxon>Alicyclobacillaceae</taxon>
        <taxon>Alicyclobacillus</taxon>
    </lineage>
</organism>
<evidence type="ECO:0000313" key="4">
    <source>
        <dbReference type="Proteomes" id="UP000829401"/>
    </source>
</evidence>
<proteinExistence type="predicted"/>
<accession>T0D320</accession>
<sequence>MRQWQRLRQENQGVTLIELLAAIVISTIVGAVILAVLWPSAERAISLIGYNAAERKVLLTNQLLNTELHKAHYVQIQYQEAPTKQVVLWLYDQNSTMVPANATGNIPWLYNTNAVVTNDTGNSANQSLALANPHRFGALVFTQLPDGTYSVAFTTNVPETSPTACGTTIDPATLQPPNANFYQNGLQVTWDFPQFIGDAGFPFDASYQCEFVNSFIIRLATTYQTAGGKSATFVLTAGYHDAEQR</sequence>
<keyword evidence="4" id="KW-1185">Reference proteome</keyword>
<dbReference type="Pfam" id="PF07963">
    <property type="entry name" value="N_methyl"/>
    <property type="match status" value="1"/>
</dbReference>
<dbReference type="Proteomes" id="UP000829401">
    <property type="component" value="Chromosome"/>
</dbReference>
<dbReference type="STRING" id="1356854.N007_11450"/>
<dbReference type="EMBL" id="CP080467">
    <property type="protein sequence ID" value="UNO49650.1"/>
    <property type="molecule type" value="Genomic_DNA"/>
</dbReference>
<dbReference type="PROSITE" id="PS00409">
    <property type="entry name" value="PROKAR_NTER_METHYL"/>
    <property type="match status" value="1"/>
</dbReference>
<accession>A0A9E6ZG44</accession>
<dbReference type="InterPro" id="IPR012902">
    <property type="entry name" value="N_methyl_site"/>
</dbReference>
<evidence type="ECO:0000256" key="1">
    <source>
        <dbReference type="ARBA" id="ARBA00004241"/>
    </source>
</evidence>
<evidence type="ECO:0000313" key="3">
    <source>
        <dbReference type="EMBL" id="UNO49650.1"/>
    </source>
</evidence>
<dbReference type="KEGG" id="aaco:K1I37_03680"/>
<name>T0D320_ALIAG</name>
<comment type="subcellular location">
    <subcellularLocation>
        <location evidence="1">Cell surface</location>
    </subcellularLocation>
</comment>
<dbReference type="RefSeq" id="WP_021297338.1">
    <property type="nucleotide sequence ID" value="NZ_AURB01000151.1"/>
</dbReference>
<dbReference type="GO" id="GO:0030420">
    <property type="term" value="P:establishment of competence for transformation"/>
    <property type="evidence" value="ECO:0007669"/>
    <property type="project" value="UniProtKB-KW"/>
</dbReference>
<dbReference type="NCBIfam" id="TIGR02532">
    <property type="entry name" value="IV_pilin_GFxxxE"/>
    <property type="match status" value="1"/>
</dbReference>
<evidence type="ECO:0000256" key="2">
    <source>
        <dbReference type="ARBA" id="ARBA00023287"/>
    </source>
</evidence>
<dbReference type="AlphaFoldDB" id="T0D320"/>
<gene>
    <name evidence="3" type="ORF">K1I37_03680</name>
</gene>
<dbReference type="GO" id="GO:0009986">
    <property type="term" value="C:cell surface"/>
    <property type="evidence" value="ECO:0007669"/>
    <property type="project" value="UniProtKB-SubCell"/>
</dbReference>